<protein>
    <submittedName>
        <fullName evidence="4">BDP1 factor</fullName>
    </submittedName>
</protein>
<dbReference type="WBParaSite" id="HPBE_0000290501-mRNA-1">
    <property type="protein sequence ID" value="HPBE_0000290501-mRNA-1"/>
    <property type="gene ID" value="HPBE_0000290501"/>
</dbReference>
<reference evidence="2 3" key="1">
    <citation type="submission" date="2018-11" db="EMBL/GenBank/DDBJ databases">
        <authorList>
            <consortium name="Pathogen Informatics"/>
        </authorList>
    </citation>
    <scope>NUCLEOTIDE SEQUENCE [LARGE SCALE GENOMIC DNA]</scope>
</reference>
<feature type="region of interest" description="Disordered" evidence="1">
    <location>
        <begin position="50"/>
        <end position="69"/>
    </location>
</feature>
<dbReference type="Proteomes" id="UP000050761">
    <property type="component" value="Unassembled WGS sequence"/>
</dbReference>
<feature type="region of interest" description="Disordered" evidence="1">
    <location>
        <begin position="1"/>
        <end position="31"/>
    </location>
</feature>
<feature type="region of interest" description="Disordered" evidence="1">
    <location>
        <begin position="155"/>
        <end position="190"/>
    </location>
</feature>
<accession>A0A183F9R3</accession>
<sequence>MLFSQGHWVSFRAEEQSSSKSEKAVKKTIQRQRRLTQSLPIAAAVADGFVTEGPEASNSGQDAQLQQEAHQQYLEETSIEVRIGGEECLEGAESSRKEGIGIKETAVSYMETNANCRIARSDVAKTTCFVEKQSHESHTSLSQCEISIELSKKNRPSRVSRLLKPNTNQSTSLNRKRLQGQAQSTGGEEDICSAQAEKQVPLPIKDQTGFQEKTTTIELCKSNKNQEAAHPFSCRQKEVQSLAEINKHTELSRRGEGLSTQKPIRQKVSDQFVFSEQTSLTKISNFEEMQDASLSTAISNGDRLSFAEVGKSSSLLCGSKSSNTEQSFRTKSTDQSTFSERTEGFQLRRDDDEGAAFRCTPSRNEEAQYYAEADKQTSYIYMRHDGELHTEKAVEESLRDQAFFSEKRSTMKLTKIEERTESCHTVASTNQDAQCFSETNTKVGRSNRAEGAHAEGAINEKVIHQSVFAERSSKVKLSKSSEETHASHAIAVPEGDSQ</sequence>
<feature type="compositionally biased region" description="Polar residues" evidence="1">
    <location>
        <begin position="323"/>
        <end position="339"/>
    </location>
</feature>
<keyword evidence="3" id="KW-1185">Reference proteome</keyword>
<evidence type="ECO:0000313" key="2">
    <source>
        <dbReference type="EMBL" id="VDO29196.1"/>
    </source>
</evidence>
<reference evidence="4" key="2">
    <citation type="submission" date="2019-09" db="UniProtKB">
        <authorList>
            <consortium name="WormBaseParasite"/>
        </authorList>
    </citation>
    <scope>IDENTIFICATION</scope>
</reference>
<feature type="region of interest" description="Disordered" evidence="1">
    <location>
        <begin position="474"/>
        <end position="498"/>
    </location>
</feature>
<name>A0A183F9R3_HELPZ</name>
<evidence type="ECO:0000313" key="3">
    <source>
        <dbReference type="Proteomes" id="UP000050761"/>
    </source>
</evidence>
<evidence type="ECO:0000256" key="1">
    <source>
        <dbReference type="SAM" id="MobiDB-lite"/>
    </source>
</evidence>
<dbReference type="AlphaFoldDB" id="A0A183F9R3"/>
<dbReference type="EMBL" id="UZAH01005436">
    <property type="protein sequence ID" value="VDO29196.1"/>
    <property type="molecule type" value="Genomic_DNA"/>
</dbReference>
<feature type="region of interest" description="Disordered" evidence="1">
    <location>
        <begin position="318"/>
        <end position="344"/>
    </location>
</feature>
<organism evidence="3 4">
    <name type="scientific">Heligmosomoides polygyrus</name>
    <name type="common">Parasitic roundworm</name>
    <dbReference type="NCBI Taxonomy" id="6339"/>
    <lineage>
        <taxon>Eukaryota</taxon>
        <taxon>Metazoa</taxon>
        <taxon>Ecdysozoa</taxon>
        <taxon>Nematoda</taxon>
        <taxon>Chromadorea</taxon>
        <taxon>Rhabditida</taxon>
        <taxon>Rhabditina</taxon>
        <taxon>Rhabditomorpha</taxon>
        <taxon>Strongyloidea</taxon>
        <taxon>Heligmosomidae</taxon>
        <taxon>Heligmosomoides</taxon>
    </lineage>
</organism>
<accession>A0A3P7U3Y3</accession>
<feature type="compositionally biased region" description="Basic and acidic residues" evidence="1">
    <location>
        <begin position="12"/>
        <end position="25"/>
    </location>
</feature>
<gene>
    <name evidence="2" type="ORF">HPBE_LOCUS2906</name>
</gene>
<evidence type="ECO:0000313" key="4">
    <source>
        <dbReference type="WBParaSite" id="HPBE_0000290501-mRNA-1"/>
    </source>
</evidence>
<proteinExistence type="predicted"/>